<name>A0AA38S052_9PEZI</name>
<dbReference type="PANTHER" id="PTHR46494">
    <property type="entry name" value="CORA FAMILY METAL ION TRANSPORTER (EUROFUNG)"/>
    <property type="match status" value="1"/>
</dbReference>
<dbReference type="GO" id="GO:0015087">
    <property type="term" value="F:cobalt ion transmembrane transporter activity"/>
    <property type="evidence" value="ECO:0007669"/>
    <property type="project" value="TreeGrafter"/>
</dbReference>
<evidence type="ECO:0000313" key="5">
    <source>
        <dbReference type="Proteomes" id="UP001174691"/>
    </source>
</evidence>
<dbReference type="GO" id="GO:0005886">
    <property type="term" value="C:plasma membrane"/>
    <property type="evidence" value="ECO:0007669"/>
    <property type="project" value="UniProtKB-SubCell"/>
</dbReference>
<feature type="region of interest" description="Disordered" evidence="2">
    <location>
        <begin position="127"/>
        <end position="148"/>
    </location>
</feature>
<dbReference type="EMBL" id="JANBVN010000011">
    <property type="protein sequence ID" value="KAJ9164564.1"/>
    <property type="molecule type" value="Genomic_DNA"/>
</dbReference>
<proteinExistence type="predicted"/>
<dbReference type="GO" id="GO:0015095">
    <property type="term" value="F:magnesium ion transmembrane transporter activity"/>
    <property type="evidence" value="ECO:0007669"/>
    <property type="project" value="TreeGrafter"/>
</dbReference>
<evidence type="ECO:0000256" key="3">
    <source>
        <dbReference type="SAM" id="Phobius"/>
    </source>
</evidence>
<evidence type="ECO:0000256" key="1">
    <source>
        <dbReference type="ARBA" id="ARBA00004651"/>
    </source>
</evidence>
<reference evidence="4" key="1">
    <citation type="submission" date="2022-07" db="EMBL/GenBank/DDBJ databases">
        <title>Fungi with potential for degradation of polypropylene.</title>
        <authorList>
            <person name="Gostincar C."/>
        </authorList>
    </citation>
    <scope>NUCLEOTIDE SEQUENCE</scope>
    <source>
        <strain evidence="4">EXF-13287</strain>
    </source>
</reference>
<comment type="caution">
    <text evidence="4">The sequence shown here is derived from an EMBL/GenBank/DDBJ whole genome shotgun (WGS) entry which is preliminary data.</text>
</comment>
<keyword evidence="5" id="KW-1185">Reference proteome</keyword>
<dbReference type="Pfam" id="PF01544">
    <property type="entry name" value="CorA"/>
    <property type="match status" value="1"/>
</dbReference>
<feature type="transmembrane region" description="Helical" evidence="3">
    <location>
        <begin position="453"/>
        <end position="473"/>
    </location>
</feature>
<keyword evidence="3" id="KW-0812">Transmembrane</keyword>
<feature type="compositionally biased region" description="Polar residues" evidence="2">
    <location>
        <begin position="128"/>
        <end position="146"/>
    </location>
</feature>
<dbReference type="GO" id="GO:0000287">
    <property type="term" value="F:magnesium ion binding"/>
    <property type="evidence" value="ECO:0007669"/>
    <property type="project" value="TreeGrafter"/>
</dbReference>
<dbReference type="InterPro" id="IPR002523">
    <property type="entry name" value="MgTranspt_CorA/ZnTranspt_ZntB"/>
</dbReference>
<evidence type="ECO:0008006" key="6">
    <source>
        <dbReference type="Google" id="ProtNLM"/>
    </source>
</evidence>
<dbReference type="PANTHER" id="PTHR46494:SF1">
    <property type="entry name" value="CORA FAMILY METAL ION TRANSPORTER (EUROFUNG)"/>
    <property type="match status" value="1"/>
</dbReference>
<evidence type="ECO:0000256" key="2">
    <source>
        <dbReference type="SAM" id="MobiDB-lite"/>
    </source>
</evidence>
<keyword evidence="3" id="KW-1133">Transmembrane helix</keyword>
<feature type="transmembrane region" description="Helical" evidence="3">
    <location>
        <begin position="485"/>
        <end position="504"/>
    </location>
</feature>
<accession>A0AA38S052</accession>
<dbReference type="GO" id="GO:0050897">
    <property type="term" value="F:cobalt ion binding"/>
    <property type="evidence" value="ECO:0007669"/>
    <property type="project" value="TreeGrafter"/>
</dbReference>
<keyword evidence="3" id="KW-0472">Membrane</keyword>
<evidence type="ECO:0000313" key="4">
    <source>
        <dbReference type="EMBL" id="KAJ9164564.1"/>
    </source>
</evidence>
<comment type="subcellular location">
    <subcellularLocation>
        <location evidence="1">Cell membrane</location>
        <topology evidence="1">Multi-pass membrane protein</topology>
    </subcellularLocation>
</comment>
<gene>
    <name evidence="4" type="ORF">NKR19_g1243</name>
</gene>
<dbReference type="Proteomes" id="UP001174691">
    <property type="component" value="Unassembled WGS sequence"/>
</dbReference>
<organism evidence="4 5">
    <name type="scientific">Coniochaeta hoffmannii</name>
    <dbReference type="NCBI Taxonomy" id="91930"/>
    <lineage>
        <taxon>Eukaryota</taxon>
        <taxon>Fungi</taxon>
        <taxon>Dikarya</taxon>
        <taxon>Ascomycota</taxon>
        <taxon>Pezizomycotina</taxon>
        <taxon>Sordariomycetes</taxon>
        <taxon>Sordariomycetidae</taxon>
        <taxon>Coniochaetales</taxon>
        <taxon>Coniochaetaceae</taxon>
        <taxon>Coniochaeta</taxon>
    </lineage>
</organism>
<sequence length="540" mass="61652">MSEPRVNNTDGLWKKFRNFDEQEVYNEVCEGAKKTQANNFVVLFGPQHAKVAVDLGADDFKDLFNLSKADYPVRWINFWNTTKQGDAINIIGDKDADQKKRELKERSTVEEECGGIHIEKADLESGLSGKSEQLSQPGGSSASWNSEHSDPEVMENFKVIQNSLNYTTTDYGADFVCFGANWLHVRPTEGDGRDPRLVPPRHWAWFALCADDDQITNTVISIHETPNYETPPPGADEATWQARELVNMRTNTIAVLEQLSSRGIAKYSERFFLLKGVREEPAKPDRLRRTTTTVLPEKVTETAATNLFYYLFEDYSAVMPVLDNSRRMVKDLTRRVLHSPKKGDSLDIGVVPALHKLGQDLRQLHHLFTSYKNLFESILKRPSPDEAAETRIVKLEGQARDRFQRLSDRNQLLMLNTIKEYIDEKTELSSTYFNLTAQKDSQATARLTRSATLLAKLSVFFLPISFITSYFSVQIAELNNYTAKTYWYTFAVVATVSFLSLFFFSKLLMFVSDRLDEIADVVSRRVGKIFGRDKDHQKKE</sequence>
<dbReference type="AlphaFoldDB" id="A0AA38S052"/>
<protein>
    <recommendedName>
        <fullName evidence="6">ADP-ribosylation factor</fullName>
    </recommendedName>
</protein>
<dbReference type="Gene3D" id="1.20.58.340">
    <property type="entry name" value="Magnesium transport protein CorA, transmembrane region"/>
    <property type="match status" value="1"/>
</dbReference>